<dbReference type="Proteomes" id="UP000187209">
    <property type="component" value="Unassembled WGS sequence"/>
</dbReference>
<evidence type="ECO:0000256" key="7">
    <source>
        <dbReference type="ARBA" id="ARBA00023049"/>
    </source>
</evidence>
<evidence type="ECO:0000256" key="5">
    <source>
        <dbReference type="ARBA" id="ARBA00022801"/>
    </source>
</evidence>
<dbReference type="GO" id="GO:0008237">
    <property type="term" value="F:metallopeptidase activity"/>
    <property type="evidence" value="ECO:0007669"/>
    <property type="project" value="UniProtKB-KW"/>
</dbReference>
<evidence type="ECO:0000256" key="1">
    <source>
        <dbReference type="ARBA" id="ARBA00001947"/>
    </source>
</evidence>
<evidence type="ECO:0000256" key="4">
    <source>
        <dbReference type="ARBA" id="ARBA00022723"/>
    </source>
</evidence>
<dbReference type="InterPro" id="IPR007863">
    <property type="entry name" value="Peptidase_M16_C"/>
</dbReference>
<evidence type="ECO:0000259" key="10">
    <source>
        <dbReference type="Pfam" id="PF05193"/>
    </source>
</evidence>
<dbReference type="GO" id="GO:0046872">
    <property type="term" value="F:metal ion binding"/>
    <property type="evidence" value="ECO:0007669"/>
    <property type="project" value="UniProtKB-KW"/>
</dbReference>
<evidence type="ECO:0000256" key="2">
    <source>
        <dbReference type="ARBA" id="ARBA00004173"/>
    </source>
</evidence>
<proteinExistence type="predicted"/>
<evidence type="ECO:0000313" key="12">
    <source>
        <dbReference type="Proteomes" id="UP000187209"/>
    </source>
</evidence>
<dbReference type="PANTHER" id="PTHR11851">
    <property type="entry name" value="METALLOPROTEASE"/>
    <property type="match status" value="1"/>
</dbReference>
<keyword evidence="12" id="KW-1185">Reference proteome</keyword>
<feature type="domain" description="Peptidase M16 C-terminal" evidence="10">
    <location>
        <begin position="228"/>
        <end position="339"/>
    </location>
</feature>
<protein>
    <recommendedName>
        <fullName evidence="13">Peptidase M16 N-terminal domain-containing protein</fullName>
    </recommendedName>
</protein>
<evidence type="ECO:0000256" key="6">
    <source>
        <dbReference type="ARBA" id="ARBA00022833"/>
    </source>
</evidence>
<dbReference type="OrthoDB" id="285268at2759"/>
<evidence type="ECO:0000313" key="11">
    <source>
        <dbReference type="EMBL" id="OMJ79157.1"/>
    </source>
</evidence>
<gene>
    <name evidence="11" type="ORF">SteCoe_20904</name>
</gene>
<keyword evidence="6" id="KW-0862">Zinc</keyword>
<dbReference type="InterPro" id="IPR011765">
    <property type="entry name" value="Pept_M16_N"/>
</dbReference>
<name>A0A1R2BR00_9CILI</name>
<dbReference type="Pfam" id="PF05193">
    <property type="entry name" value="Peptidase_M16_C"/>
    <property type="match status" value="1"/>
</dbReference>
<keyword evidence="7" id="KW-0482">Metalloprotease</keyword>
<dbReference type="InterPro" id="IPR050361">
    <property type="entry name" value="MPP/UQCRC_Complex"/>
</dbReference>
<dbReference type="Pfam" id="PF00675">
    <property type="entry name" value="Peptidase_M16"/>
    <property type="match status" value="1"/>
</dbReference>
<keyword evidence="3" id="KW-0645">Protease</keyword>
<evidence type="ECO:0000256" key="3">
    <source>
        <dbReference type="ARBA" id="ARBA00022670"/>
    </source>
</evidence>
<comment type="caution">
    <text evidence="11">The sequence shown here is derived from an EMBL/GenBank/DDBJ whole genome shotgun (WGS) entry which is preliminary data.</text>
</comment>
<accession>A0A1R2BR00</accession>
<comment type="cofactor">
    <cofactor evidence="1">
        <name>Zn(2+)</name>
        <dbReference type="ChEBI" id="CHEBI:29105"/>
    </cofactor>
</comment>
<keyword evidence="4" id="KW-0479">Metal-binding</keyword>
<reference evidence="11 12" key="1">
    <citation type="submission" date="2016-11" db="EMBL/GenBank/DDBJ databases">
        <title>The macronuclear genome of Stentor coeruleus: a giant cell with tiny introns.</title>
        <authorList>
            <person name="Slabodnick M."/>
            <person name="Ruby J.G."/>
            <person name="Reiff S.B."/>
            <person name="Swart E.C."/>
            <person name="Gosai S."/>
            <person name="Prabakaran S."/>
            <person name="Witkowska E."/>
            <person name="Larue G.E."/>
            <person name="Fisher S."/>
            <person name="Freeman R.M."/>
            <person name="Gunawardena J."/>
            <person name="Chu W."/>
            <person name="Stover N.A."/>
            <person name="Gregory B.D."/>
            <person name="Nowacki M."/>
            <person name="Derisi J."/>
            <person name="Roy S.W."/>
            <person name="Marshall W.F."/>
            <person name="Sood P."/>
        </authorList>
    </citation>
    <scope>NUCLEOTIDE SEQUENCE [LARGE SCALE GENOMIC DNA]</scope>
    <source>
        <strain evidence="11">WM001</strain>
    </source>
</reference>
<sequence>MVIRACIQPLNKLLTRSNSILTSKVNPSTYILNPSQDGTQFSKSQLVNHGELEDGVIPEALKYSLPFYKDTLPNGLHVASEPSNVPLVTLTLQVKAGVRNESFQMNGVGHFLKNLRARGTEKRSRSQLALELENMGAAFNIKAGKEMTTFQIEVQPKDMAKAMDLLADISLSSKFNKNFIEEQREASLAGLKNTADVRKFILENIHYTAFRDHMIGQPIRGNQVSIGNITQEGIKDYVDAHYIAPRMVLVATGSVNHAQFRDLAEKNFGTVKNTGREITGEDKPLFTGSQVQIRDDDVDMSHAGVFYYAPSWNSEDYFAFQILQRIMGDYRPARDSIINHPHLQYNYLHKWFGEIEDFGEHDSYYLPYSDVGLFGHYASTLDLSGFFVPHACLKATRKATNYVMESEKYRARNRYYNDLLNNHDLLAQGKEIADQLHYAKRRIPRSEVAKRVSVADARYLEKVYTNWLWDCELALAFYGPIFTQIRLYGTYRGYTNDSNLI</sequence>
<evidence type="ECO:0000259" key="9">
    <source>
        <dbReference type="Pfam" id="PF00675"/>
    </source>
</evidence>
<dbReference type="InterPro" id="IPR011249">
    <property type="entry name" value="Metalloenz_LuxS/M16"/>
</dbReference>
<dbReference type="GO" id="GO:0006508">
    <property type="term" value="P:proteolysis"/>
    <property type="evidence" value="ECO:0007669"/>
    <property type="project" value="UniProtKB-KW"/>
</dbReference>
<evidence type="ECO:0008006" key="13">
    <source>
        <dbReference type="Google" id="ProtNLM"/>
    </source>
</evidence>
<dbReference type="PANTHER" id="PTHR11851:SF149">
    <property type="entry name" value="GH01077P"/>
    <property type="match status" value="1"/>
</dbReference>
<feature type="domain" description="Peptidase M16 N-terminal" evidence="9">
    <location>
        <begin position="78"/>
        <end position="221"/>
    </location>
</feature>
<keyword evidence="8" id="KW-0496">Mitochondrion</keyword>
<dbReference type="EMBL" id="MPUH01000485">
    <property type="protein sequence ID" value="OMJ79157.1"/>
    <property type="molecule type" value="Genomic_DNA"/>
</dbReference>
<evidence type="ECO:0000256" key="8">
    <source>
        <dbReference type="ARBA" id="ARBA00023128"/>
    </source>
</evidence>
<dbReference type="GO" id="GO:0005739">
    <property type="term" value="C:mitochondrion"/>
    <property type="evidence" value="ECO:0007669"/>
    <property type="project" value="UniProtKB-SubCell"/>
</dbReference>
<comment type="subcellular location">
    <subcellularLocation>
        <location evidence="2">Mitochondrion</location>
    </subcellularLocation>
</comment>
<organism evidence="11 12">
    <name type="scientific">Stentor coeruleus</name>
    <dbReference type="NCBI Taxonomy" id="5963"/>
    <lineage>
        <taxon>Eukaryota</taxon>
        <taxon>Sar</taxon>
        <taxon>Alveolata</taxon>
        <taxon>Ciliophora</taxon>
        <taxon>Postciliodesmatophora</taxon>
        <taxon>Heterotrichea</taxon>
        <taxon>Heterotrichida</taxon>
        <taxon>Stentoridae</taxon>
        <taxon>Stentor</taxon>
    </lineage>
</organism>
<dbReference type="Gene3D" id="3.30.830.10">
    <property type="entry name" value="Metalloenzyme, LuxS/M16 peptidase-like"/>
    <property type="match status" value="2"/>
</dbReference>
<dbReference type="SUPFAM" id="SSF63411">
    <property type="entry name" value="LuxS/MPP-like metallohydrolase"/>
    <property type="match status" value="2"/>
</dbReference>
<keyword evidence="5" id="KW-0378">Hydrolase</keyword>
<dbReference type="AlphaFoldDB" id="A0A1R2BR00"/>